<feature type="domain" description="K+ potassium transporter integral membrane" evidence="3">
    <location>
        <begin position="24"/>
        <end position="92"/>
    </location>
</feature>
<keyword evidence="2" id="KW-1133">Transmembrane helix</keyword>
<dbReference type="EMBL" id="OZ020100">
    <property type="protein sequence ID" value="CAK9273860.1"/>
    <property type="molecule type" value="Genomic_DNA"/>
</dbReference>
<feature type="transmembrane region" description="Helical" evidence="2">
    <location>
        <begin position="80"/>
        <end position="104"/>
    </location>
</feature>
<protein>
    <recommendedName>
        <fullName evidence="3">K+ potassium transporter integral membrane domain-containing protein</fullName>
    </recommendedName>
</protein>
<keyword evidence="2" id="KW-0812">Transmembrane</keyword>
<dbReference type="Pfam" id="PF02705">
    <property type="entry name" value="K_trans"/>
    <property type="match status" value="1"/>
</dbReference>
<keyword evidence="5" id="KW-1185">Reference proteome</keyword>
<keyword evidence="2" id="KW-0472">Membrane</keyword>
<dbReference type="InterPro" id="IPR053951">
    <property type="entry name" value="K_trans_N"/>
</dbReference>
<name>A0ABP0X431_9BRYO</name>
<comment type="similarity">
    <text evidence="1">Belongs to the HAK/KUP transporter (TC 2.A.72.3) family.</text>
</comment>
<feature type="transmembrane region" description="Helical" evidence="2">
    <location>
        <begin position="52"/>
        <end position="74"/>
    </location>
</feature>
<evidence type="ECO:0000256" key="2">
    <source>
        <dbReference type="SAM" id="Phobius"/>
    </source>
</evidence>
<dbReference type="PANTHER" id="PTHR30540:SF95">
    <property type="entry name" value="POTASSIUM TRANSPORTER 10"/>
    <property type="match status" value="1"/>
</dbReference>
<evidence type="ECO:0000256" key="1">
    <source>
        <dbReference type="ARBA" id="ARBA00008440"/>
    </source>
</evidence>
<evidence type="ECO:0000313" key="4">
    <source>
        <dbReference type="EMBL" id="CAK9273860.1"/>
    </source>
</evidence>
<organism evidence="4 5">
    <name type="scientific">Sphagnum jensenii</name>
    <dbReference type="NCBI Taxonomy" id="128206"/>
    <lineage>
        <taxon>Eukaryota</taxon>
        <taxon>Viridiplantae</taxon>
        <taxon>Streptophyta</taxon>
        <taxon>Embryophyta</taxon>
        <taxon>Bryophyta</taxon>
        <taxon>Sphagnophytina</taxon>
        <taxon>Sphagnopsida</taxon>
        <taxon>Sphagnales</taxon>
        <taxon>Sphagnaceae</taxon>
        <taxon>Sphagnum</taxon>
    </lineage>
</organism>
<gene>
    <name evidence="4" type="ORF">CSSPJE1EN1_LOCUS19338</name>
</gene>
<dbReference type="PANTHER" id="PTHR30540">
    <property type="entry name" value="OSMOTIC STRESS POTASSIUM TRANSPORTER"/>
    <property type="match status" value="1"/>
</dbReference>
<dbReference type="InterPro" id="IPR003855">
    <property type="entry name" value="K+_transporter"/>
</dbReference>
<accession>A0ABP0X431</accession>
<evidence type="ECO:0000259" key="3">
    <source>
        <dbReference type="Pfam" id="PF02705"/>
    </source>
</evidence>
<evidence type="ECO:0000313" key="5">
    <source>
        <dbReference type="Proteomes" id="UP001497444"/>
    </source>
</evidence>
<feature type="transmembrane region" description="Helical" evidence="2">
    <location>
        <begin position="20"/>
        <end position="40"/>
    </location>
</feature>
<dbReference type="Proteomes" id="UP001497444">
    <property type="component" value="Chromosome 5"/>
</dbReference>
<sequence length="136" mass="15279">MTTISDPVRFLLGGWDVTEFLNLLADMVTIISLVILVGLFSMQQFGTARVGFMFAPIFLLWFVSIGLIGIYNIINHDKSIFHAFSPLHIVCFWVVYPCLLLAYLGQAAYLLNHPENAGNPFYKSIPGKLFPLDHSL</sequence>
<reference evidence="4" key="1">
    <citation type="submission" date="2024-02" db="EMBL/GenBank/DDBJ databases">
        <authorList>
            <consortium name="ELIXIR-Norway"/>
            <consortium name="Elixir Norway"/>
        </authorList>
    </citation>
    <scope>NUCLEOTIDE SEQUENCE</scope>
</reference>
<proteinExistence type="inferred from homology"/>